<feature type="transmembrane region" description="Helical" evidence="9">
    <location>
        <begin position="108"/>
        <end position="126"/>
    </location>
</feature>
<evidence type="ECO:0000259" key="10">
    <source>
        <dbReference type="Pfam" id="PF09995"/>
    </source>
</evidence>
<evidence type="ECO:0000256" key="5">
    <source>
        <dbReference type="ARBA" id="ARBA00022692"/>
    </source>
</evidence>
<evidence type="ECO:0000256" key="3">
    <source>
        <dbReference type="ARBA" id="ARBA00022448"/>
    </source>
</evidence>
<feature type="transmembrane region" description="Helical" evidence="9">
    <location>
        <begin position="440"/>
        <end position="461"/>
    </location>
</feature>
<dbReference type="Pfam" id="PF02133">
    <property type="entry name" value="Transp_cyt_pur"/>
    <property type="match status" value="1"/>
</dbReference>
<reference evidence="11 12" key="1">
    <citation type="journal article" date="2018" name="IMA Fungus">
        <title>IMA Genome-F 9: Draft genome sequence of Annulohypoxylon stygium, Aspergillus mulundensis, Berkeleyomyces basicola (syn. Thielaviopsis basicola), Ceratocystis smalleyi, two Cercospora beticola strains, Coleophoma cylindrospora, Fusarium fracticaudum, Phialophora cf. hyalina, and Morchella septimelata.</title>
        <authorList>
            <person name="Wingfield B.D."/>
            <person name="Bills G.F."/>
            <person name="Dong Y."/>
            <person name="Huang W."/>
            <person name="Nel W.J."/>
            <person name="Swalarsk-Parry B.S."/>
            <person name="Vaghefi N."/>
            <person name="Wilken P.M."/>
            <person name="An Z."/>
            <person name="de Beer Z.W."/>
            <person name="De Vos L."/>
            <person name="Chen L."/>
            <person name="Duong T.A."/>
            <person name="Gao Y."/>
            <person name="Hammerbacher A."/>
            <person name="Kikkert J.R."/>
            <person name="Li Y."/>
            <person name="Li H."/>
            <person name="Li K."/>
            <person name="Li Q."/>
            <person name="Liu X."/>
            <person name="Ma X."/>
            <person name="Naidoo K."/>
            <person name="Pethybridge S.J."/>
            <person name="Sun J."/>
            <person name="Steenkamp E.T."/>
            <person name="van der Nest M.A."/>
            <person name="van Wyk S."/>
            <person name="Wingfield M.J."/>
            <person name="Xiong C."/>
            <person name="Yue Q."/>
            <person name="Zhang X."/>
        </authorList>
    </citation>
    <scope>NUCLEOTIDE SEQUENCE [LARGE SCALE GENOMIC DNA]</scope>
    <source>
        <strain evidence="11 12">DSM 5745</strain>
    </source>
</reference>
<dbReference type="InterPro" id="IPR001248">
    <property type="entry name" value="Pur-cyt_permease"/>
</dbReference>
<dbReference type="Pfam" id="PF09995">
    <property type="entry name" value="MPAB_Lcp_cat"/>
    <property type="match status" value="1"/>
</dbReference>
<evidence type="ECO:0000256" key="1">
    <source>
        <dbReference type="ARBA" id="ARBA00004141"/>
    </source>
</evidence>
<dbReference type="GO" id="GO:0016491">
    <property type="term" value="F:oxidoreductase activity"/>
    <property type="evidence" value="ECO:0007669"/>
    <property type="project" value="InterPro"/>
</dbReference>
<dbReference type="InterPro" id="IPR018713">
    <property type="entry name" value="MPAB/Lcp_cat_dom"/>
</dbReference>
<dbReference type="PANTHER" id="PTHR31806">
    <property type="entry name" value="PURINE-CYTOSINE PERMEASE FCY2-RELATED"/>
    <property type="match status" value="1"/>
</dbReference>
<organism evidence="11 12">
    <name type="scientific">Aspergillus mulundensis</name>
    <dbReference type="NCBI Taxonomy" id="1810919"/>
    <lineage>
        <taxon>Eukaryota</taxon>
        <taxon>Fungi</taxon>
        <taxon>Dikarya</taxon>
        <taxon>Ascomycota</taxon>
        <taxon>Pezizomycotina</taxon>
        <taxon>Eurotiomycetes</taxon>
        <taxon>Eurotiomycetidae</taxon>
        <taxon>Eurotiales</taxon>
        <taxon>Aspergillaceae</taxon>
        <taxon>Aspergillus</taxon>
        <taxon>Aspergillus subgen. Nidulantes</taxon>
    </lineage>
</organism>
<feature type="transmembrane region" description="Helical" evidence="9">
    <location>
        <begin position="179"/>
        <end position="200"/>
    </location>
</feature>
<dbReference type="GO" id="GO:0000329">
    <property type="term" value="C:fungal-type vacuole membrane"/>
    <property type="evidence" value="ECO:0007669"/>
    <property type="project" value="TreeGrafter"/>
</dbReference>
<dbReference type="Gene3D" id="1.10.4160.10">
    <property type="entry name" value="Hydantoin permease"/>
    <property type="match status" value="1"/>
</dbReference>
<evidence type="ECO:0000256" key="6">
    <source>
        <dbReference type="ARBA" id="ARBA00022989"/>
    </source>
</evidence>
<dbReference type="GO" id="GO:0022857">
    <property type="term" value="F:transmembrane transporter activity"/>
    <property type="evidence" value="ECO:0007669"/>
    <property type="project" value="InterPro"/>
</dbReference>
<comment type="subcellular location">
    <subcellularLocation>
        <location evidence="1">Membrane</location>
        <topology evidence="1">Multi-pass membrane protein</topology>
    </subcellularLocation>
</comment>
<feature type="region of interest" description="Disordered" evidence="8">
    <location>
        <begin position="33"/>
        <end position="63"/>
    </location>
</feature>
<evidence type="ECO:0000313" key="12">
    <source>
        <dbReference type="Proteomes" id="UP000256690"/>
    </source>
</evidence>
<evidence type="ECO:0000256" key="7">
    <source>
        <dbReference type="ARBA" id="ARBA00023136"/>
    </source>
</evidence>
<keyword evidence="5 9" id="KW-0812">Transmembrane</keyword>
<evidence type="ECO:0000256" key="9">
    <source>
        <dbReference type="SAM" id="Phobius"/>
    </source>
</evidence>
<dbReference type="PANTHER" id="PTHR31806:SF16">
    <property type="entry name" value="PURINE-CYTOSINE TRANSPORTER (EUROFUNG)"/>
    <property type="match status" value="1"/>
</dbReference>
<dbReference type="RefSeq" id="XP_026602784.1">
    <property type="nucleotide sequence ID" value="XM_026748480.1"/>
</dbReference>
<feature type="transmembrane region" description="Helical" evidence="9">
    <location>
        <begin position="285"/>
        <end position="303"/>
    </location>
</feature>
<keyword evidence="4" id="KW-0597">Phosphoprotein</keyword>
<evidence type="ECO:0000256" key="4">
    <source>
        <dbReference type="ARBA" id="ARBA00022553"/>
    </source>
</evidence>
<feature type="transmembrane region" description="Helical" evidence="9">
    <location>
        <begin position="481"/>
        <end position="500"/>
    </location>
</feature>
<evidence type="ECO:0000313" key="11">
    <source>
        <dbReference type="EMBL" id="RDW76472.1"/>
    </source>
</evidence>
<dbReference type="GO" id="GO:0015851">
    <property type="term" value="P:nucleobase transport"/>
    <property type="evidence" value="ECO:0007669"/>
    <property type="project" value="UniProtKB-ARBA"/>
</dbReference>
<protein>
    <submittedName>
        <fullName evidence="11">Permease, cytosine uracil, thiamine, allantoin</fullName>
    </submittedName>
</protein>
<sequence>MDPPSRSDSNLKWKGMGDFCRRFPVLSNVLHISPTKSQQPSMSPDIEKERESPSVRSVTQDEIEAPASDTGFRSRYQRWAQNVKGLETRGIEPVPVEERQVVSASGSFHILLTWFSMGMALNNMVVGTLGTVVMQLSFLDAALCAMFGNLLGCLATGYMCTWGPRSGHRTLIVSRYLMGFNPSKVCCFLNVLTNIGYGMMSAMVGGQILSKLSGGAVSVVVGIIIVALVSLVVATFGMHIFQYYERYAWFPQLLVLCFLLGSAGPEFDFKAASVGTGEEINAKRLAFFSLCFASAISWVPGAADYHVYYSPDTGAWRIWSMTTIGVSLGMSITLILGVGLGTGITHNPRWEAIYDGTPGSVVIAGYDRLGGFGKFCAFLNVLTIVSNNAPGSYSMAMNFQMLGDFWCKIPRPVFTTVSTIIYTACAIGGRDSLYQIFSNLVPLIGYWVVIWFTIIVESATIFERGRHFDWSAWNDPQKLPVGFAATVAFLIGWAGAIVGMDQVYYTGPIAGAIAGGCDLGIWLGFGFTAIELVEMASSLEVLSRRIASTLRDASGPSAGSSLTVLSQTIVNIIKGASPQQILQYVVPLVAAYPVLVALLRFRNVKQIHKKYNYPTQESFAQMTDEDAFQIQKNLVQYEFPFFFTKALQFALFRTYGIPTISRTLTKTSQFSNASTSYKRYTDTSALVQEFVGHAPSNARGQAAIVRTRYLHSGYRASGVILDDDMLYTLGLFAVQPVRFINKYEWRELTDLEKCAIGTFWKSVGDGLEVSYDALPSGKAGFRDGLHWLEEIMAWSDAYEEKCMVPDPKNREVADETTAVLVYLIPKPLHHIGLKFVSFMMDDRLRKAMFYDAPPPSYARLFSFLLSARRFALRYLALPRPYFMRYRTFTEEQSVDERIFITKWDGDPYYVKPTIWNRWGPSAWYKWALGHPVPGDEGDKYYPNGYYISDVGPKYFEGKGRKQQEEGVEGLKVSRTGGCPFH</sequence>
<keyword evidence="7 9" id="KW-0472">Membrane</keyword>
<feature type="transmembrane region" description="Helical" evidence="9">
    <location>
        <begin position="212"/>
        <end position="241"/>
    </location>
</feature>
<dbReference type="GeneID" id="38116834"/>
<keyword evidence="12" id="KW-1185">Reference proteome</keyword>
<feature type="transmembrane region" description="Helical" evidence="9">
    <location>
        <begin position="318"/>
        <end position="340"/>
    </location>
</feature>
<accession>A0A3D8RQW1</accession>
<dbReference type="OrthoDB" id="5428495at2759"/>
<comment type="caution">
    <text evidence="11">The sequence shown here is derived from an EMBL/GenBank/DDBJ whole genome shotgun (WGS) entry which is preliminary data.</text>
</comment>
<evidence type="ECO:0000256" key="2">
    <source>
        <dbReference type="ARBA" id="ARBA00008974"/>
    </source>
</evidence>
<gene>
    <name evidence="11" type="ORF">DSM5745_06464</name>
</gene>
<dbReference type="EMBL" id="PVWQ01000007">
    <property type="protein sequence ID" value="RDW76472.1"/>
    <property type="molecule type" value="Genomic_DNA"/>
</dbReference>
<proteinExistence type="inferred from homology"/>
<dbReference type="Proteomes" id="UP000256690">
    <property type="component" value="Unassembled WGS sequence"/>
</dbReference>
<comment type="similarity">
    <text evidence="2">Belongs to the purine-cytosine permease (2.A.39) family.</text>
</comment>
<dbReference type="STRING" id="1810919.A0A3D8RQW1"/>
<feature type="domain" description="ER-bound oxygenase mpaB/mpaB'/Rubber oxygenase catalytic" evidence="10">
    <location>
        <begin position="668"/>
        <end position="862"/>
    </location>
</feature>
<name>A0A3D8RQW1_9EURO</name>
<dbReference type="AlphaFoldDB" id="A0A3D8RQW1"/>
<dbReference type="InterPro" id="IPR026030">
    <property type="entry name" value="Pur-cyt_permease_Fcy2/21/22"/>
</dbReference>
<dbReference type="GO" id="GO:0005886">
    <property type="term" value="C:plasma membrane"/>
    <property type="evidence" value="ECO:0007669"/>
    <property type="project" value="TreeGrafter"/>
</dbReference>
<feature type="transmembrane region" description="Helical" evidence="9">
    <location>
        <begin position="512"/>
        <end position="530"/>
    </location>
</feature>
<keyword evidence="3" id="KW-0813">Transport</keyword>
<keyword evidence="6 9" id="KW-1133">Transmembrane helix</keyword>
<dbReference type="FunFam" id="1.10.4160.10:FF:000002">
    <property type="entry name" value="Purine-cytosine permease fcyB"/>
    <property type="match status" value="1"/>
</dbReference>
<evidence type="ECO:0000256" key="8">
    <source>
        <dbReference type="SAM" id="MobiDB-lite"/>
    </source>
</evidence>
<feature type="transmembrane region" description="Helical" evidence="9">
    <location>
        <begin position="138"/>
        <end position="159"/>
    </location>
</feature>